<dbReference type="OrthoDB" id="191371at2"/>
<gene>
    <name evidence="1" type="ORF">SAMN04487910_1201</name>
</gene>
<dbReference type="AlphaFoldDB" id="A0A1H7K4K1"/>
<protein>
    <submittedName>
        <fullName evidence="1">Uncharacterized protein</fullName>
    </submittedName>
</protein>
<accession>A0A1H7K4K1</accession>
<dbReference type="EMBL" id="FOAB01000002">
    <property type="protein sequence ID" value="SEK81749.1"/>
    <property type="molecule type" value="Genomic_DNA"/>
</dbReference>
<organism evidence="1 2">
    <name type="scientific">Aquimarina amphilecti</name>
    <dbReference type="NCBI Taxonomy" id="1038014"/>
    <lineage>
        <taxon>Bacteria</taxon>
        <taxon>Pseudomonadati</taxon>
        <taxon>Bacteroidota</taxon>
        <taxon>Flavobacteriia</taxon>
        <taxon>Flavobacteriales</taxon>
        <taxon>Flavobacteriaceae</taxon>
        <taxon>Aquimarina</taxon>
    </lineage>
</organism>
<reference evidence="1 2" key="1">
    <citation type="submission" date="2016-10" db="EMBL/GenBank/DDBJ databases">
        <authorList>
            <person name="de Groot N.N."/>
        </authorList>
    </citation>
    <scope>NUCLEOTIDE SEQUENCE [LARGE SCALE GENOMIC DNA]</scope>
    <source>
        <strain evidence="1 2">DSM 25232</strain>
    </source>
</reference>
<dbReference type="Proteomes" id="UP000198521">
    <property type="component" value="Unassembled WGS sequence"/>
</dbReference>
<proteinExistence type="predicted"/>
<keyword evidence="2" id="KW-1185">Reference proteome</keyword>
<evidence type="ECO:0000313" key="2">
    <source>
        <dbReference type="Proteomes" id="UP000198521"/>
    </source>
</evidence>
<dbReference type="RefSeq" id="WP_091406615.1">
    <property type="nucleotide sequence ID" value="NZ_FOAB01000002.1"/>
</dbReference>
<evidence type="ECO:0000313" key="1">
    <source>
        <dbReference type="EMBL" id="SEK81749.1"/>
    </source>
</evidence>
<name>A0A1H7K4K1_AQUAM</name>
<sequence length="157" mass="18851">MMNGSKFLISILVLLCQHLCFSQKEKGFANREEIKAECQQIMDDFSQNNVVDGLIKTGMMWVFIRDEYKYIQQRAMDHFQTFEVEYGVSIGNKLVKEDVIEDLMYMITYVLKYERSGVLIKFTFYKGKNDKWYLNDFKWDNDILSLFKESRKEFTEY</sequence>
<dbReference type="STRING" id="1038014.SAMN04487910_1201"/>